<feature type="transmembrane region" description="Helical" evidence="1">
    <location>
        <begin position="247"/>
        <end position="267"/>
    </location>
</feature>
<keyword evidence="2" id="KW-0732">Signal</keyword>
<keyword evidence="1" id="KW-1133">Transmembrane helix</keyword>
<evidence type="ECO:0000313" key="4">
    <source>
        <dbReference type="EMBL" id="MBS2963482.1"/>
    </source>
</evidence>
<keyword evidence="5" id="KW-1185">Reference proteome</keyword>
<feature type="chain" id="PRO_5035282321" evidence="2">
    <location>
        <begin position="27"/>
        <end position="275"/>
    </location>
</feature>
<dbReference type="AlphaFoldDB" id="A0A8J7WPF8"/>
<feature type="domain" description="DUF4397" evidence="3">
    <location>
        <begin position="30"/>
        <end position="147"/>
    </location>
</feature>
<protein>
    <submittedName>
        <fullName evidence="4">DUF4397 domain-containing protein</fullName>
    </submittedName>
</protein>
<dbReference type="RefSeq" id="WP_211467227.1">
    <property type="nucleotide sequence ID" value="NZ_JAGSXH010000027.1"/>
</dbReference>
<keyword evidence="1" id="KW-0472">Membrane</keyword>
<feature type="signal peptide" evidence="2">
    <location>
        <begin position="1"/>
        <end position="26"/>
    </location>
</feature>
<dbReference type="Pfam" id="PF14344">
    <property type="entry name" value="DUF4397"/>
    <property type="match status" value="1"/>
</dbReference>
<comment type="caution">
    <text evidence="4">The sequence shown here is derived from an EMBL/GenBank/DDBJ whole genome shotgun (WGS) entry which is preliminary data.</text>
</comment>
<dbReference type="Proteomes" id="UP000677913">
    <property type="component" value="Unassembled WGS sequence"/>
</dbReference>
<dbReference type="EMBL" id="JAGSXH010000027">
    <property type="protein sequence ID" value="MBS2963482.1"/>
    <property type="molecule type" value="Genomic_DNA"/>
</dbReference>
<dbReference type="InterPro" id="IPR025510">
    <property type="entry name" value="DUF4397"/>
</dbReference>
<organism evidence="4 5">
    <name type="scientific">Actinocrinis puniceicyclus</name>
    <dbReference type="NCBI Taxonomy" id="977794"/>
    <lineage>
        <taxon>Bacteria</taxon>
        <taxon>Bacillati</taxon>
        <taxon>Actinomycetota</taxon>
        <taxon>Actinomycetes</taxon>
        <taxon>Catenulisporales</taxon>
        <taxon>Actinospicaceae</taxon>
        <taxon>Actinocrinis</taxon>
    </lineage>
</organism>
<proteinExistence type="predicted"/>
<name>A0A8J7WPF8_9ACTN</name>
<evidence type="ECO:0000256" key="1">
    <source>
        <dbReference type="SAM" id="Phobius"/>
    </source>
</evidence>
<reference evidence="4" key="1">
    <citation type="submission" date="2021-04" db="EMBL/GenBank/DDBJ databases">
        <title>Genome based classification of Actinospica acidithermotolerans sp. nov., an actinobacterium isolated from an Indonesian hot spring.</title>
        <authorList>
            <person name="Kusuma A.B."/>
            <person name="Putra K.E."/>
            <person name="Nafisah S."/>
            <person name="Loh J."/>
            <person name="Nouioui I."/>
            <person name="Goodfellow M."/>
        </authorList>
    </citation>
    <scope>NUCLEOTIDE SEQUENCE</scope>
    <source>
        <strain evidence="4">DSM 45618</strain>
    </source>
</reference>
<sequence length="275" mass="26949">MRRPLSLALTPLIALAAALATTPASAAMTATVSVVHGIPKTPVNVFVNGKDLLPDFQPGTVAGPLSLPPGTYHIAVFPAADTAGTGTPVITATENLTAGENASLVAHLTSAGAPTLTAYANDTSPVPAGQARIVVRHDAAAPAVDVRVNGHAAFTGLTNPGQVSALLPAGTVTADVVLAGTSTVVIGPATLNLQAGTETIVYAIGSATDKTLGLVTQTITGLGGAPVAVPAGSGGLAAPAAPATASWVWGLAAAGALLLFAGLFSTIRRTVRARG</sequence>
<evidence type="ECO:0000256" key="2">
    <source>
        <dbReference type="SAM" id="SignalP"/>
    </source>
</evidence>
<gene>
    <name evidence="4" type="ORF">KGA66_10520</name>
</gene>
<accession>A0A8J7WPF8</accession>
<evidence type="ECO:0000313" key="5">
    <source>
        <dbReference type="Proteomes" id="UP000677913"/>
    </source>
</evidence>
<evidence type="ECO:0000259" key="3">
    <source>
        <dbReference type="Pfam" id="PF14344"/>
    </source>
</evidence>
<keyword evidence="1" id="KW-0812">Transmembrane</keyword>